<keyword evidence="2" id="KW-1185">Reference proteome</keyword>
<name>A0ABP9LTD8_9FLAO</name>
<protein>
    <recommendedName>
        <fullName evidence="3">SMI1/KNR4 family protein</fullName>
    </recommendedName>
</protein>
<evidence type="ECO:0000313" key="1">
    <source>
        <dbReference type="EMBL" id="GAA5082632.1"/>
    </source>
</evidence>
<gene>
    <name evidence="1" type="ORF">GCM10023210_00200</name>
</gene>
<evidence type="ECO:0008006" key="3">
    <source>
        <dbReference type="Google" id="ProtNLM"/>
    </source>
</evidence>
<evidence type="ECO:0000313" key="2">
    <source>
        <dbReference type="Proteomes" id="UP001500353"/>
    </source>
</evidence>
<sequence>MNHEWNILEVYEWFQKNKSILLTESFPFYFEDEKCIANCRDILYEKNDFKDLNEEIEYYDRAENYFSNHYFKLKGTDIPMLFIGLKDNNGEISWFDDNKKEYCYFSFNMDYFIKSTQEEFTEVFNKWLNSQSKNPKALKRIKEIEQSYT</sequence>
<accession>A0ABP9LTD8</accession>
<reference evidence="2" key="1">
    <citation type="journal article" date="2019" name="Int. J. Syst. Evol. Microbiol.">
        <title>The Global Catalogue of Microorganisms (GCM) 10K type strain sequencing project: providing services to taxonomists for standard genome sequencing and annotation.</title>
        <authorList>
            <consortium name="The Broad Institute Genomics Platform"/>
            <consortium name="The Broad Institute Genome Sequencing Center for Infectious Disease"/>
            <person name="Wu L."/>
            <person name="Ma J."/>
        </authorList>
    </citation>
    <scope>NUCLEOTIDE SEQUENCE [LARGE SCALE GENOMIC DNA]</scope>
    <source>
        <strain evidence="2">JCM 18019</strain>
    </source>
</reference>
<proteinExistence type="predicted"/>
<organism evidence="1 2">
    <name type="scientific">Chryseobacterium ginsengisoli</name>
    <dbReference type="NCBI Taxonomy" id="363853"/>
    <lineage>
        <taxon>Bacteria</taxon>
        <taxon>Pseudomonadati</taxon>
        <taxon>Bacteroidota</taxon>
        <taxon>Flavobacteriia</taxon>
        <taxon>Flavobacteriales</taxon>
        <taxon>Weeksellaceae</taxon>
        <taxon>Chryseobacterium group</taxon>
        <taxon>Chryseobacterium</taxon>
    </lineage>
</organism>
<dbReference type="EMBL" id="BAABHX010000001">
    <property type="protein sequence ID" value="GAA5082632.1"/>
    <property type="molecule type" value="Genomic_DNA"/>
</dbReference>
<comment type="caution">
    <text evidence="1">The sequence shown here is derived from an EMBL/GenBank/DDBJ whole genome shotgun (WGS) entry which is preliminary data.</text>
</comment>
<dbReference type="Proteomes" id="UP001500353">
    <property type="component" value="Unassembled WGS sequence"/>
</dbReference>
<dbReference type="RefSeq" id="WP_345199475.1">
    <property type="nucleotide sequence ID" value="NZ_BAABHX010000001.1"/>
</dbReference>